<dbReference type="PANTHER" id="PTHR13929">
    <property type="entry name" value="1,4-DIHYDROXY-2-NAPHTHOATE OCTAPRENYLTRANSFERASE"/>
    <property type="match status" value="1"/>
</dbReference>
<dbReference type="GO" id="GO:0006744">
    <property type="term" value="P:ubiquinone biosynthetic process"/>
    <property type="evidence" value="ECO:0000318"/>
    <property type="project" value="GO_Central"/>
</dbReference>
<dbReference type="Proteomes" id="UP000001064">
    <property type="component" value="Unassembled WGS sequence"/>
</dbReference>
<evidence type="ECO:0008006" key="8">
    <source>
        <dbReference type="Google" id="ProtNLM"/>
    </source>
</evidence>
<dbReference type="GeneID" id="10510807"/>
<evidence type="ECO:0000256" key="4">
    <source>
        <dbReference type="ARBA" id="ARBA00023136"/>
    </source>
</evidence>
<evidence type="ECO:0000256" key="3">
    <source>
        <dbReference type="ARBA" id="ARBA00022989"/>
    </source>
</evidence>
<dbReference type="InterPro" id="IPR000537">
    <property type="entry name" value="UbiA_prenyltransferase"/>
</dbReference>
<dbReference type="InterPro" id="IPR026046">
    <property type="entry name" value="UBIAD1"/>
</dbReference>
<reference evidence="7" key="1">
    <citation type="journal article" date="2011" name="Genome Biol.">
        <title>Comparative genomics of the social amoebae Dictyostelium discoideum and Dictyostelium purpureum.</title>
        <authorList>
            <consortium name="US DOE Joint Genome Institute (JGI-PGF)"/>
            <person name="Sucgang R."/>
            <person name="Kuo A."/>
            <person name="Tian X."/>
            <person name="Salerno W."/>
            <person name="Parikh A."/>
            <person name="Feasley C.L."/>
            <person name="Dalin E."/>
            <person name="Tu H."/>
            <person name="Huang E."/>
            <person name="Barry K."/>
            <person name="Lindquist E."/>
            <person name="Shapiro H."/>
            <person name="Bruce D."/>
            <person name="Schmutz J."/>
            <person name="Salamov A."/>
            <person name="Fey P."/>
            <person name="Gaudet P."/>
            <person name="Anjard C."/>
            <person name="Babu M.M."/>
            <person name="Basu S."/>
            <person name="Bushmanova Y."/>
            <person name="van der Wel H."/>
            <person name="Katoh-Kurasawa M."/>
            <person name="Dinh C."/>
            <person name="Coutinho P.M."/>
            <person name="Saito T."/>
            <person name="Elias M."/>
            <person name="Schaap P."/>
            <person name="Kay R.R."/>
            <person name="Henrissat B."/>
            <person name="Eichinger L."/>
            <person name="Rivero F."/>
            <person name="Putnam N.H."/>
            <person name="West C.M."/>
            <person name="Loomis W.F."/>
            <person name="Chisholm R.L."/>
            <person name="Shaulsky G."/>
            <person name="Strassmann J.E."/>
            <person name="Queller D.C."/>
            <person name="Kuspa A."/>
            <person name="Grigoriev I.V."/>
        </authorList>
    </citation>
    <scope>NUCLEOTIDE SEQUENCE [LARGE SCALE GENOMIC DNA]</scope>
    <source>
        <strain evidence="7">QSDP1</strain>
    </source>
</reference>
<dbReference type="AlphaFoldDB" id="F1A0H6"/>
<dbReference type="GO" id="GO:0009234">
    <property type="term" value="P:menaquinone biosynthetic process"/>
    <property type="evidence" value="ECO:0000318"/>
    <property type="project" value="GO_Central"/>
</dbReference>
<feature type="transmembrane region" description="Helical" evidence="5">
    <location>
        <begin position="264"/>
        <end position="284"/>
    </location>
</feature>
<dbReference type="GO" id="GO:0004659">
    <property type="term" value="F:prenyltransferase activity"/>
    <property type="evidence" value="ECO:0000318"/>
    <property type="project" value="GO_Central"/>
</dbReference>
<proteinExistence type="predicted"/>
<evidence type="ECO:0000313" key="7">
    <source>
        <dbReference type="Proteomes" id="UP000001064"/>
    </source>
</evidence>
<comment type="subcellular location">
    <subcellularLocation>
        <location evidence="1">Membrane</location>
        <topology evidence="1">Multi-pass membrane protein</topology>
    </subcellularLocation>
</comment>
<evidence type="ECO:0000256" key="5">
    <source>
        <dbReference type="SAM" id="Phobius"/>
    </source>
</evidence>
<keyword evidence="3 5" id="KW-1133">Transmembrane helix</keyword>
<dbReference type="PANTHER" id="PTHR13929:SF4">
    <property type="entry name" value="PRENYLTRANSFERASE-RELATED"/>
    <property type="match status" value="1"/>
</dbReference>
<feature type="transmembrane region" description="Helical" evidence="5">
    <location>
        <begin position="116"/>
        <end position="134"/>
    </location>
</feature>
<keyword evidence="4 5" id="KW-0472">Membrane</keyword>
<dbReference type="InParanoid" id="F1A0H6"/>
<dbReference type="EMBL" id="GL871340">
    <property type="protein sequence ID" value="EGC30291.1"/>
    <property type="molecule type" value="Genomic_DNA"/>
</dbReference>
<dbReference type="GO" id="GO:0016020">
    <property type="term" value="C:membrane"/>
    <property type="evidence" value="ECO:0007669"/>
    <property type="project" value="UniProtKB-SubCell"/>
</dbReference>
<feature type="transmembrane region" description="Helical" evidence="5">
    <location>
        <begin position="35"/>
        <end position="57"/>
    </location>
</feature>
<feature type="transmembrane region" description="Helical" evidence="5">
    <location>
        <begin position="90"/>
        <end position="109"/>
    </location>
</feature>
<name>F1A0H6_DICPU</name>
<evidence type="ECO:0000256" key="2">
    <source>
        <dbReference type="ARBA" id="ARBA00022692"/>
    </source>
</evidence>
<accession>F1A0H6</accession>
<gene>
    <name evidence="6" type="ORF">DICPUDRAFT_41654</name>
</gene>
<protein>
    <recommendedName>
        <fullName evidence="8">UbiA prenyltransferase family protein</fullName>
    </recommendedName>
</protein>
<dbReference type="STRING" id="5786.F1A0H6"/>
<dbReference type="OrthoDB" id="203513at2759"/>
<keyword evidence="2 5" id="KW-0812">Transmembrane</keyword>
<organism evidence="6 7">
    <name type="scientific">Dictyostelium purpureum</name>
    <name type="common">Slime mold</name>
    <dbReference type="NCBI Taxonomy" id="5786"/>
    <lineage>
        <taxon>Eukaryota</taxon>
        <taxon>Amoebozoa</taxon>
        <taxon>Evosea</taxon>
        <taxon>Eumycetozoa</taxon>
        <taxon>Dictyostelia</taxon>
        <taxon>Dictyosteliales</taxon>
        <taxon>Dictyosteliaceae</taxon>
        <taxon>Dictyostelium</taxon>
    </lineage>
</organism>
<feature type="transmembrane region" description="Helical" evidence="5">
    <location>
        <begin position="146"/>
        <end position="165"/>
    </location>
</feature>
<feature type="transmembrane region" description="Helical" evidence="5">
    <location>
        <begin position="216"/>
        <end position="234"/>
    </location>
</feature>
<dbReference type="RefSeq" id="XP_003293170.1">
    <property type="nucleotide sequence ID" value="XM_003293122.1"/>
</dbReference>
<evidence type="ECO:0000313" key="6">
    <source>
        <dbReference type="EMBL" id="EGC30291.1"/>
    </source>
</evidence>
<dbReference type="VEuPathDB" id="AmoebaDB:DICPUDRAFT_41654"/>
<dbReference type="Pfam" id="PF01040">
    <property type="entry name" value="UbiA"/>
    <property type="match status" value="1"/>
</dbReference>
<sequence length="285" mass="33289">MIYRYLISSRAYVCKHFFINFFTTLSTSWVQTNRINIWLSLLSLALAFQCHNLIYLVNSYVDYINKVDDRLKSKDRTLFDYIDINTLLDYIKHTLLSIFCILMVVCYFYQWSTSKVIIQFVVFQLICASTYTHGKYIGVGQLIFGVFHWSFMSLYYFSATGNLVICNSKEPITYYSISVSIAILQALHGNYHRDFETDSKANIKTLAILLGKENSLYFYTGVFITYCLYSIVLINRLKNPLFISLLVRASYGETQMLNMKTIRIYYLSYYLMIISILLGGKKVII</sequence>
<dbReference type="KEGG" id="dpp:DICPUDRAFT_41654"/>
<dbReference type="GO" id="GO:0042371">
    <property type="term" value="P:vitamin K biosynthetic process"/>
    <property type="evidence" value="ECO:0000318"/>
    <property type="project" value="GO_Central"/>
</dbReference>
<keyword evidence="7" id="KW-1185">Reference proteome</keyword>
<evidence type="ECO:0000256" key="1">
    <source>
        <dbReference type="ARBA" id="ARBA00004141"/>
    </source>
</evidence>
<dbReference type="OMA" id="HINCAVY"/>